<protein>
    <recommendedName>
        <fullName evidence="2">RBR-type E3 ubiquitin transferase</fullName>
        <ecNumber evidence="2">2.3.2.31</ecNumber>
    </recommendedName>
</protein>
<dbReference type="GO" id="GO:0061630">
    <property type="term" value="F:ubiquitin protein ligase activity"/>
    <property type="evidence" value="ECO:0007669"/>
    <property type="project" value="UniProtKB-EC"/>
</dbReference>
<comment type="caution">
    <text evidence="11">The sequence shown here is derived from an EMBL/GenBank/DDBJ whole genome shotgun (WGS) entry which is preliminary data.</text>
</comment>
<sequence>MDSAINFANLDTNTEQMAAGMLPINPLLLETDGPGAEEQPEGRDGEVENLVSESAAPAQAMAGASESTDEEDWNSESADDREMDYPDLVETETQGTNATVLYRICIDDYPVTEAATFPCGHSHCQGCLSDQFTLIITDESMFPPRCHCNEELPLGTCRPFLTPELVAEFERKKIEHETPNRTYCHVPTCSTFVPPRSIHGDVATCVKCRAETCTTCKGGAHQDMNCPDNPEVERVKELAALEGWVRCYQCGRLIERTDGCNHIGCICGADFCYLCGTPWKQCTCEIGD</sequence>
<dbReference type="EMBL" id="JAUEPO010000005">
    <property type="protein sequence ID" value="KAK3320492.1"/>
    <property type="molecule type" value="Genomic_DNA"/>
</dbReference>
<keyword evidence="6" id="KW-0863">Zinc-finger</keyword>
<dbReference type="SMART" id="SM00647">
    <property type="entry name" value="IBR"/>
    <property type="match status" value="2"/>
</dbReference>
<dbReference type="PROSITE" id="PS01091">
    <property type="entry name" value="TATD_3"/>
    <property type="match status" value="1"/>
</dbReference>
<dbReference type="GO" id="GO:0016567">
    <property type="term" value="P:protein ubiquitination"/>
    <property type="evidence" value="ECO:0007669"/>
    <property type="project" value="InterPro"/>
</dbReference>
<feature type="compositionally biased region" description="Acidic residues" evidence="9">
    <location>
        <begin position="67"/>
        <end position="77"/>
    </location>
</feature>
<reference evidence="11" key="1">
    <citation type="journal article" date="2023" name="Mol. Phylogenet. Evol.">
        <title>Genome-scale phylogeny and comparative genomics of the fungal order Sordariales.</title>
        <authorList>
            <person name="Hensen N."/>
            <person name="Bonometti L."/>
            <person name="Westerberg I."/>
            <person name="Brannstrom I.O."/>
            <person name="Guillou S."/>
            <person name="Cros-Aarteil S."/>
            <person name="Calhoun S."/>
            <person name="Haridas S."/>
            <person name="Kuo A."/>
            <person name="Mondo S."/>
            <person name="Pangilinan J."/>
            <person name="Riley R."/>
            <person name="LaButti K."/>
            <person name="Andreopoulos B."/>
            <person name="Lipzen A."/>
            <person name="Chen C."/>
            <person name="Yan M."/>
            <person name="Daum C."/>
            <person name="Ng V."/>
            <person name="Clum A."/>
            <person name="Steindorff A."/>
            <person name="Ohm R.A."/>
            <person name="Martin F."/>
            <person name="Silar P."/>
            <person name="Natvig D.O."/>
            <person name="Lalanne C."/>
            <person name="Gautier V."/>
            <person name="Ament-Velasquez S.L."/>
            <person name="Kruys A."/>
            <person name="Hutchinson M.I."/>
            <person name="Powell A.J."/>
            <person name="Barry K."/>
            <person name="Miller A.N."/>
            <person name="Grigoriev I.V."/>
            <person name="Debuchy R."/>
            <person name="Gladieux P."/>
            <person name="Hiltunen Thoren M."/>
            <person name="Johannesson H."/>
        </authorList>
    </citation>
    <scope>NUCLEOTIDE SEQUENCE</scope>
    <source>
        <strain evidence="11">SMH4131-1</strain>
    </source>
</reference>
<dbReference type="CDD" id="cd20335">
    <property type="entry name" value="BRcat_RBR"/>
    <property type="match status" value="1"/>
</dbReference>
<accession>A0AAE0M5X9</accession>
<feature type="region of interest" description="Disordered" evidence="9">
    <location>
        <begin position="26"/>
        <end position="82"/>
    </location>
</feature>
<dbReference type="EC" id="2.3.2.31" evidence="2"/>
<keyword evidence="7" id="KW-0833">Ubl conjugation pathway</keyword>
<dbReference type="PANTHER" id="PTHR11685">
    <property type="entry name" value="RBR FAMILY RING FINGER AND IBR DOMAIN-CONTAINING"/>
    <property type="match status" value="1"/>
</dbReference>
<dbReference type="InterPro" id="IPR018228">
    <property type="entry name" value="DNase_TatD-rel_CS"/>
</dbReference>
<keyword evidence="8" id="KW-0862">Zinc</keyword>
<dbReference type="SUPFAM" id="SSF57850">
    <property type="entry name" value="RING/U-box"/>
    <property type="match status" value="3"/>
</dbReference>
<evidence type="ECO:0000256" key="5">
    <source>
        <dbReference type="ARBA" id="ARBA00022737"/>
    </source>
</evidence>
<keyword evidence="4" id="KW-0479">Metal-binding</keyword>
<evidence type="ECO:0000313" key="11">
    <source>
        <dbReference type="EMBL" id="KAK3320492.1"/>
    </source>
</evidence>
<dbReference type="Gene3D" id="1.20.120.1750">
    <property type="match status" value="1"/>
</dbReference>
<organism evidence="11 12">
    <name type="scientific">Cercophora scortea</name>
    <dbReference type="NCBI Taxonomy" id="314031"/>
    <lineage>
        <taxon>Eukaryota</taxon>
        <taxon>Fungi</taxon>
        <taxon>Dikarya</taxon>
        <taxon>Ascomycota</taxon>
        <taxon>Pezizomycotina</taxon>
        <taxon>Sordariomycetes</taxon>
        <taxon>Sordariomycetidae</taxon>
        <taxon>Sordariales</taxon>
        <taxon>Lasiosphaeriaceae</taxon>
        <taxon>Cercophora</taxon>
    </lineage>
</organism>
<evidence type="ECO:0000256" key="6">
    <source>
        <dbReference type="ARBA" id="ARBA00022771"/>
    </source>
</evidence>
<evidence type="ECO:0000259" key="10">
    <source>
        <dbReference type="PROSITE" id="PS51873"/>
    </source>
</evidence>
<evidence type="ECO:0000256" key="2">
    <source>
        <dbReference type="ARBA" id="ARBA00012251"/>
    </source>
</evidence>
<dbReference type="Proteomes" id="UP001286456">
    <property type="component" value="Unassembled WGS sequence"/>
</dbReference>
<evidence type="ECO:0000256" key="7">
    <source>
        <dbReference type="ARBA" id="ARBA00022786"/>
    </source>
</evidence>
<keyword evidence="5" id="KW-0677">Repeat</keyword>
<keyword evidence="12" id="KW-1185">Reference proteome</keyword>
<comment type="catalytic activity">
    <reaction evidence="1">
        <text>[E2 ubiquitin-conjugating enzyme]-S-ubiquitinyl-L-cysteine + [acceptor protein]-L-lysine = [E2 ubiquitin-conjugating enzyme]-L-cysteine + [acceptor protein]-N(6)-ubiquitinyl-L-lysine.</text>
        <dbReference type="EC" id="2.3.2.31"/>
    </reaction>
</comment>
<dbReference type="GO" id="GO:0008270">
    <property type="term" value="F:zinc ion binding"/>
    <property type="evidence" value="ECO:0007669"/>
    <property type="project" value="UniProtKB-KW"/>
</dbReference>
<dbReference type="InterPro" id="IPR013083">
    <property type="entry name" value="Znf_RING/FYVE/PHD"/>
</dbReference>
<evidence type="ECO:0000313" key="12">
    <source>
        <dbReference type="Proteomes" id="UP001286456"/>
    </source>
</evidence>
<feature type="compositionally biased region" description="Low complexity" evidence="9">
    <location>
        <begin position="52"/>
        <end position="66"/>
    </location>
</feature>
<feature type="domain" description="RING-type" evidence="10">
    <location>
        <begin position="98"/>
        <end position="288"/>
    </location>
</feature>
<reference evidence="11" key="2">
    <citation type="submission" date="2023-06" db="EMBL/GenBank/DDBJ databases">
        <authorList>
            <consortium name="Lawrence Berkeley National Laboratory"/>
            <person name="Haridas S."/>
            <person name="Hensen N."/>
            <person name="Bonometti L."/>
            <person name="Westerberg I."/>
            <person name="Brannstrom I.O."/>
            <person name="Guillou S."/>
            <person name="Cros-Aarteil S."/>
            <person name="Calhoun S."/>
            <person name="Kuo A."/>
            <person name="Mondo S."/>
            <person name="Pangilinan J."/>
            <person name="Riley R."/>
            <person name="Labutti K."/>
            <person name="Andreopoulos B."/>
            <person name="Lipzen A."/>
            <person name="Chen C."/>
            <person name="Yanf M."/>
            <person name="Daum C."/>
            <person name="Ng V."/>
            <person name="Clum A."/>
            <person name="Steindorff A."/>
            <person name="Ohm R."/>
            <person name="Martin F."/>
            <person name="Silar P."/>
            <person name="Natvig D."/>
            <person name="Lalanne C."/>
            <person name="Gautier V."/>
            <person name="Ament-Velasquez S.L."/>
            <person name="Kruys A."/>
            <person name="Hutchinson M.I."/>
            <person name="Powell A.J."/>
            <person name="Barry K."/>
            <person name="Miller A.N."/>
            <person name="Grigoriev I.V."/>
            <person name="Debuchy R."/>
            <person name="Gladieux P."/>
            <person name="Thoren M.H."/>
            <person name="Johannesson H."/>
        </authorList>
    </citation>
    <scope>NUCLEOTIDE SEQUENCE</scope>
    <source>
        <strain evidence="11">SMH4131-1</strain>
    </source>
</reference>
<evidence type="ECO:0000256" key="9">
    <source>
        <dbReference type="SAM" id="MobiDB-lite"/>
    </source>
</evidence>
<gene>
    <name evidence="11" type="ORF">B0T19DRAFT_465270</name>
</gene>
<dbReference type="Pfam" id="PF01485">
    <property type="entry name" value="IBR"/>
    <property type="match status" value="2"/>
</dbReference>
<dbReference type="Gene3D" id="3.30.40.10">
    <property type="entry name" value="Zinc/RING finger domain, C3HC4 (zinc finger)"/>
    <property type="match status" value="1"/>
</dbReference>
<dbReference type="InterPro" id="IPR002867">
    <property type="entry name" value="IBR_dom"/>
</dbReference>
<dbReference type="InterPro" id="IPR044066">
    <property type="entry name" value="TRIAD_supradom"/>
</dbReference>
<dbReference type="AlphaFoldDB" id="A0AAE0M5X9"/>
<evidence type="ECO:0000256" key="8">
    <source>
        <dbReference type="ARBA" id="ARBA00022833"/>
    </source>
</evidence>
<dbReference type="InterPro" id="IPR031127">
    <property type="entry name" value="E3_UB_ligase_RBR"/>
</dbReference>
<keyword evidence="3" id="KW-0808">Transferase</keyword>
<evidence type="ECO:0000256" key="3">
    <source>
        <dbReference type="ARBA" id="ARBA00022679"/>
    </source>
</evidence>
<dbReference type="PROSITE" id="PS51873">
    <property type="entry name" value="TRIAD"/>
    <property type="match status" value="1"/>
</dbReference>
<dbReference type="CDD" id="cd22584">
    <property type="entry name" value="Rcat_RBR_unk"/>
    <property type="match status" value="1"/>
</dbReference>
<evidence type="ECO:0000256" key="1">
    <source>
        <dbReference type="ARBA" id="ARBA00001798"/>
    </source>
</evidence>
<proteinExistence type="predicted"/>
<evidence type="ECO:0000256" key="4">
    <source>
        <dbReference type="ARBA" id="ARBA00022723"/>
    </source>
</evidence>
<name>A0AAE0M5X9_9PEZI</name>